<organism evidence="2 3">
    <name type="scientific">Trifolium medium</name>
    <dbReference type="NCBI Taxonomy" id="97028"/>
    <lineage>
        <taxon>Eukaryota</taxon>
        <taxon>Viridiplantae</taxon>
        <taxon>Streptophyta</taxon>
        <taxon>Embryophyta</taxon>
        <taxon>Tracheophyta</taxon>
        <taxon>Spermatophyta</taxon>
        <taxon>Magnoliopsida</taxon>
        <taxon>eudicotyledons</taxon>
        <taxon>Gunneridae</taxon>
        <taxon>Pentapetalae</taxon>
        <taxon>rosids</taxon>
        <taxon>fabids</taxon>
        <taxon>Fabales</taxon>
        <taxon>Fabaceae</taxon>
        <taxon>Papilionoideae</taxon>
        <taxon>50 kb inversion clade</taxon>
        <taxon>NPAAA clade</taxon>
        <taxon>Hologalegina</taxon>
        <taxon>IRL clade</taxon>
        <taxon>Trifolieae</taxon>
        <taxon>Trifolium</taxon>
    </lineage>
</organism>
<proteinExistence type="predicted"/>
<dbReference type="Proteomes" id="UP000265520">
    <property type="component" value="Unassembled WGS sequence"/>
</dbReference>
<evidence type="ECO:0000313" key="3">
    <source>
        <dbReference type="Proteomes" id="UP000265520"/>
    </source>
</evidence>
<protein>
    <submittedName>
        <fullName evidence="2">Uncharacterized protein</fullName>
    </submittedName>
</protein>
<feature type="non-terminal residue" evidence="2">
    <location>
        <position position="139"/>
    </location>
</feature>
<evidence type="ECO:0000256" key="1">
    <source>
        <dbReference type="SAM" id="MobiDB-lite"/>
    </source>
</evidence>
<accession>A0A392Q747</accession>
<reference evidence="2 3" key="1">
    <citation type="journal article" date="2018" name="Front. Plant Sci.">
        <title>Red Clover (Trifolium pratense) and Zigzag Clover (T. medium) - A Picture of Genomic Similarities and Differences.</title>
        <authorList>
            <person name="Dluhosova J."/>
            <person name="Istvanek J."/>
            <person name="Nedelnik J."/>
            <person name="Repkova J."/>
        </authorList>
    </citation>
    <scope>NUCLEOTIDE SEQUENCE [LARGE SCALE GENOMIC DNA]</scope>
    <source>
        <strain evidence="3">cv. 10/8</strain>
        <tissue evidence="2">Leaf</tissue>
    </source>
</reference>
<name>A0A392Q747_9FABA</name>
<dbReference type="EMBL" id="LXQA010113146">
    <property type="protein sequence ID" value="MCI19075.1"/>
    <property type="molecule type" value="Genomic_DNA"/>
</dbReference>
<evidence type="ECO:0000313" key="2">
    <source>
        <dbReference type="EMBL" id="MCI19075.1"/>
    </source>
</evidence>
<dbReference type="AlphaFoldDB" id="A0A392Q747"/>
<feature type="region of interest" description="Disordered" evidence="1">
    <location>
        <begin position="38"/>
        <end position="72"/>
    </location>
</feature>
<sequence length="139" mass="16053">MCQNEYNMSQDKSDQIWRKIRSGQGNCFEGGHNSGEINYMGNQRGNPYPTNQGWNRYPNQNQGGAPQPRKPSPLEEMFTKFMAQSQTNFETMQGLVTNQSATMKSTTVDNPKEECKVLKTSRQEDEEQLRQANEWFKTM</sequence>
<keyword evidence="3" id="KW-1185">Reference proteome</keyword>
<comment type="caution">
    <text evidence="2">The sequence shown here is derived from an EMBL/GenBank/DDBJ whole genome shotgun (WGS) entry which is preliminary data.</text>
</comment>
<feature type="compositionally biased region" description="Polar residues" evidence="1">
    <location>
        <begin position="40"/>
        <end position="64"/>
    </location>
</feature>